<accession>A0A7J7L0G8</accession>
<evidence type="ECO:0000313" key="1">
    <source>
        <dbReference type="EMBL" id="KAF6136052.1"/>
    </source>
</evidence>
<comment type="caution">
    <text evidence="1">The sequence shown here is derived from an EMBL/GenBank/DDBJ whole genome shotgun (WGS) entry which is preliminary data.</text>
</comment>
<keyword evidence="2" id="KW-1185">Reference proteome</keyword>
<reference evidence="1 2" key="1">
    <citation type="journal article" date="2020" name="IScience">
        <title>Genome Sequencing of the Endangered Kingdonia uniflora (Circaeasteraceae, Ranunculales) Reveals Potential Mechanisms of Evolutionary Specialization.</title>
        <authorList>
            <person name="Sun Y."/>
            <person name="Deng T."/>
            <person name="Zhang A."/>
            <person name="Moore M.J."/>
            <person name="Landis J.B."/>
            <person name="Lin N."/>
            <person name="Zhang H."/>
            <person name="Zhang X."/>
            <person name="Huang J."/>
            <person name="Zhang X."/>
            <person name="Sun H."/>
            <person name="Wang H."/>
        </authorList>
    </citation>
    <scope>NUCLEOTIDE SEQUENCE [LARGE SCALE GENOMIC DNA]</scope>
    <source>
        <strain evidence="1">TB1705</strain>
        <tissue evidence="1">Leaf</tissue>
    </source>
</reference>
<dbReference type="EMBL" id="JACGCM010002763">
    <property type="protein sequence ID" value="KAF6136052.1"/>
    <property type="molecule type" value="Genomic_DNA"/>
</dbReference>
<dbReference type="Proteomes" id="UP000541444">
    <property type="component" value="Unassembled WGS sequence"/>
</dbReference>
<sequence>YAFISQYYIFALQHDKSSRGNHQCYLITAEEGNHTIDQAKSKKFKNMRSKQVFPYIGSRRGYARLENDMVKIEELKKSLPLNSTPPDLKDDMLSQVLGPKRQGRARALGFAVTPTRLGIISQTTGRVAELYEQLTAMTGKIEKMFNLISKLNRNQREHTNTMYSFPELKWNSFPSSVELLPTVEFRNGTDVIWQIPVSPKAVIFLVHGCNGRAINFLYRSSSCLNCVGLPEERLIVLHALAQKFAVLTISSVGRCWSLEEERLLVKDIIKWWVGKNKLEKHPLMALGVFSGGYFVSKPATDMIFNGVTLMIAEGVLGK</sequence>
<protein>
    <submittedName>
        <fullName evidence="1">Uncharacterized protein</fullName>
    </submittedName>
</protein>
<gene>
    <name evidence="1" type="ORF">GIB67_000456</name>
</gene>
<name>A0A7J7L0G8_9MAGN</name>
<feature type="non-terminal residue" evidence="1">
    <location>
        <position position="1"/>
    </location>
</feature>
<dbReference type="PANTHER" id="PTHR35128:SF1">
    <property type="entry name" value="SECRETION-REGULATING GUANINE NUCLEOTIDE EXCHANGE FACTOR"/>
    <property type="match status" value="1"/>
</dbReference>
<evidence type="ECO:0000313" key="2">
    <source>
        <dbReference type="Proteomes" id="UP000541444"/>
    </source>
</evidence>
<dbReference type="OrthoDB" id="10022521at2759"/>
<dbReference type="PANTHER" id="PTHR35128">
    <property type="entry name" value="SECRETION-REGULATING GUANINE NUCLEOTIDE EXCHANGE FACTOR"/>
    <property type="match status" value="1"/>
</dbReference>
<organism evidence="1 2">
    <name type="scientific">Kingdonia uniflora</name>
    <dbReference type="NCBI Taxonomy" id="39325"/>
    <lineage>
        <taxon>Eukaryota</taxon>
        <taxon>Viridiplantae</taxon>
        <taxon>Streptophyta</taxon>
        <taxon>Embryophyta</taxon>
        <taxon>Tracheophyta</taxon>
        <taxon>Spermatophyta</taxon>
        <taxon>Magnoliopsida</taxon>
        <taxon>Ranunculales</taxon>
        <taxon>Circaeasteraceae</taxon>
        <taxon>Kingdonia</taxon>
    </lineage>
</organism>
<proteinExistence type="predicted"/>
<dbReference type="AlphaFoldDB" id="A0A7J7L0G8"/>